<evidence type="ECO:0000313" key="11">
    <source>
        <dbReference type="Proteomes" id="UP000791080"/>
    </source>
</evidence>
<feature type="region of interest" description="Disordered" evidence="9">
    <location>
        <begin position="57"/>
        <end position="89"/>
    </location>
</feature>
<dbReference type="EMBL" id="AUBJ02000001">
    <property type="protein sequence ID" value="MCP2330500.1"/>
    <property type="molecule type" value="Genomic_DNA"/>
</dbReference>
<comment type="similarity">
    <text evidence="2 8">Belongs to the cytochrome P450 family.</text>
</comment>
<comment type="cofactor">
    <cofactor evidence="1">
        <name>heme</name>
        <dbReference type="ChEBI" id="CHEBI:30413"/>
    </cofactor>
</comment>
<keyword evidence="7 8" id="KW-0503">Monooxygenase</keyword>
<evidence type="ECO:0000256" key="7">
    <source>
        <dbReference type="ARBA" id="ARBA00023033"/>
    </source>
</evidence>
<reference evidence="10 11" key="1">
    <citation type="submission" date="2022-06" db="EMBL/GenBank/DDBJ databases">
        <title>Genomic Encyclopedia of Type Strains, Phase I: the one thousand microbial genomes (KMG-I) project.</title>
        <authorList>
            <person name="Kyrpides N."/>
        </authorList>
    </citation>
    <scope>NUCLEOTIDE SEQUENCE [LARGE SCALE GENOMIC DNA]</scope>
    <source>
        <strain evidence="10 11">DSM 43889</strain>
    </source>
</reference>
<dbReference type="Gene3D" id="1.10.630.10">
    <property type="entry name" value="Cytochrome P450"/>
    <property type="match status" value="1"/>
</dbReference>
<keyword evidence="6 8" id="KW-0408">Iron</keyword>
<feature type="compositionally biased region" description="Basic and acidic residues" evidence="9">
    <location>
        <begin position="57"/>
        <end position="68"/>
    </location>
</feature>
<accession>A0ABT1JDD0</accession>
<proteinExistence type="inferred from homology"/>
<evidence type="ECO:0000256" key="3">
    <source>
        <dbReference type="ARBA" id="ARBA00022617"/>
    </source>
</evidence>
<dbReference type="PANTHER" id="PTHR46696:SF5">
    <property type="entry name" value="CYTOCHROME P450 BJ-1"/>
    <property type="match status" value="1"/>
</dbReference>
<dbReference type="SUPFAM" id="SSF48264">
    <property type="entry name" value="Cytochrome P450"/>
    <property type="match status" value="1"/>
</dbReference>
<keyword evidence="3 8" id="KW-0349">Heme</keyword>
<gene>
    <name evidence="10" type="ORF">G443_000770</name>
</gene>
<dbReference type="InterPro" id="IPR001128">
    <property type="entry name" value="Cyt_P450"/>
</dbReference>
<evidence type="ECO:0000256" key="8">
    <source>
        <dbReference type="RuleBase" id="RU000461"/>
    </source>
</evidence>
<protein>
    <submittedName>
        <fullName evidence="10">Pentalenolactone synthase</fullName>
    </submittedName>
</protein>
<dbReference type="PANTHER" id="PTHR46696">
    <property type="entry name" value="P450, PUTATIVE (EUROFUNG)-RELATED"/>
    <property type="match status" value="1"/>
</dbReference>
<dbReference type="PROSITE" id="PS00086">
    <property type="entry name" value="CYTOCHROME_P450"/>
    <property type="match status" value="1"/>
</dbReference>
<dbReference type="RefSeq" id="WP_051313674.1">
    <property type="nucleotide sequence ID" value="NZ_AUBJ02000001.1"/>
</dbReference>
<sequence>MAAPVQLSFEQRCPLHVAPGLRELQATGPIHRIRTAVGDDAWLVTGYTEVRALLDDPRVGRSHPDPARAARSGDAALQGGPMGEFASEDSDHARLRTLIQPHLSPARLRPFTPRVEALVEECLDRLAAAGPGPVDFARLVAAWLPTAVICALIGVPDADRDRFRGHARAMADLRDAERSRRGMAELFEYCRRLVAVKRRTPGEDVVSRLLARDGVTDEDAARACVLLLFGGEAAVMAIGIGAVLLLTDAGQREELRARPDRMPGAVEEMLRGMDKGGDGVSRYARADLRVGEVVVRAGDLLLLDTGAANHDVSVYAAPDRFDVGRRDAPHLSFGHGSRYCAGAPLARVELRVLFTRLLARFPGMRLAVDPARLRVERDVVAGGLAELPVLL</sequence>
<evidence type="ECO:0000256" key="4">
    <source>
        <dbReference type="ARBA" id="ARBA00022723"/>
    </source>
</evidence>
<evidence type="ECO:0000256" key="1">
    <source>
        <dbReference type="ARBA" id="ARBA00001971"/>
    </source>
</evidence>
<dbReference type="PRINTS" id="PR00359">
    <property type="entry name" value="BP450"/>
</dbReference>
<organism evidence="10 11">
    <name type="scientific">Actinoalloteichus caeruleus DSM 43889</name>
    <dbReference type="NCBI Taxonomy" id="1120930"/>
    <lineage>
        <taxon>Bacteria</taxon>
        <taxon>Bacillati</taxon>
        <taxon>Actinomycetota</taxon>
        <taxon>Actinomycetes</taxon>
        <taxon>Pseudonocardiales</taxon>
        <taxon>Pseudonocardiaceae</taxon>
        <taxon>Actinoalloteichus</taxon>
        <taxon>Actinoalloteichus cyanogriseus</taxon>
    </lineage>
</organism>
<keyword evidence="5 8" id="KW-0560">Oxidoreductase</keyword>
<comment type="caution">
    <text evidence="10">The sequence shown here is derived from an EMBL/GenBank/DDBJ whole genome shotgun (WGS) entry which is preliminary data.</text>
</comment>
<keyword evidence="11" id="KW-1185">Reference proteome</keyword>
<dbReference type="Pfam" id="PF00067">
    <property type="entry name" value="p450"/>
    <property type="match status" value="1"/>
</dbReference>
<keyword evidence="4 8" id="KW-0479">Metal-binding</keyword>
<evidence type="ECO:0000313" key="10">
    <source>
        <dbReference type="EMBL" id="MCP2330500.1"/>
    </source>
</evidence>
<evidence type="ECO:0000256" key="9">
    <source>
        <dbReference type="SAM" id="MobiDB-lite"/>
    </source>
</evidence>
<dbReference type="InterPro" id="IPR017972">
    <property type="entry name" value="Cyt_P450_CS"/>
</dbReference>
<evidence type="ECO:0000256" key="6">
    <source>
        <dbReference type="ARBA" id="ARBA00023004"/>
    </source>
</evidence>
<dbReference type="InterPro" id="IPR036396">
    <property type="entry name" value="Cyt_P450_sf"/>
</dbReference>
<name>A0ABT1JDD0_ACTCY</name>
<dbReference type="Proteomes" id="UP000791080">
    <property type="component" value="Unassembled WGS sequence"/>
</dbReference>
<dbReference type="InterPro" id="IPR002397">
    <property type="entry name" value="Cyt_P450_B"/>
</dbReference>
<evidence type="ECO:0000256" key="5">
    <source>
        <dbReference type="ARBA" id="ARBA00023002"/>
    </source>
</evidence>
<evidence type="ECO:0000256" key="2">
    <source>
        <dbReference type="ARBA" id="ARBA00010617"/>
    </source>
</evidence>